<dbReference type="RefSeq" id="XP_055898500.1">
    <property type="nucleotide sequence ID" value="XM_056042525.1"/>
</dbReference>
<dbReference type="CDD" id="cd02248">
    <property type="entry name" value="Peptidase_C1A"/>
    <property type="match status" value="1"/>
</dbReference>
<dbReference type="PANTHER" id="PTHR12411">
    <property type="entry name" value="CYSTEINE PROTEASE FAMILY C1-RELATED"/>
    <property type="match status" value="1"/>
</dbReference>
<evidence type="ECO:0000313" key="5">
    <source>
        <dbReference type="RefSeq" id="XP_055898500.1"/>
    </source>
</evidence>
<accession>A0A9W3BGD9</accession>
<dbReference type="InterPro" id="IPR000668">
    <property type="entry name" value="Peptidase_C1A_C"/>
</dbReference>
<evidence type="ECO:0000256" key="2">
    <source>
        <dbReference type="ARBA" id="ARBA00023157"/>
    </source>
</evidence>
<dbReference type="InterPro" id="IPR025661">
    <property type="entry name" value="Pept_asp_AS"/>
</dbReference>
<evidence type="ECO:0000313" key="4">
    <source>
        <dbReference type="Proteomes" id="UP001165740"/>
    </source>
</evidence>
<dbReference type="PROSITE" id="PS00640">
    <property type="entry name" value="THIOL_PROTEASE_ASN"/>
    <property type="match status" value="1"/>
</dbReference>
<protein>
    <submittedName>
        <fullName evidence="5">Procathepsin L-like</fullName>
    </submittedName>
</protein>
<keyword evidence="2" id="KW-1015">Disulfide bond</keyword>
<dbReference type="Gene3D" id="3.90.70.10">
    <property type="entry name" value="Cysteine proteinases"/>
    <property type="match status" value="1"/>
</dbReference>
<name>A0A9W3BGD9_BIOGL</name>
<comment type="similarity">
    <text evidence="1">Belongs to the peptidase C1 family.</text>
</comment>
<dbReference type="Pfam" id="PF00112">
    <property type="entry name" value="Peptidase_C1"/>
    <property type="match status" value="1"/>
</dbReference>
<dbReference type="OMA" id="TYIESIT"/>
<evidence type="ECO:0000259" key="3">
    <source>
        <dbReference type="SMART" id="SM00645"/>
    </source>
</evidence>
<dbReference type="InterPro" id="IPR038765">
    <property type="entry name" value="Papain-like_cys_pep_sf"/>
</dbReference>
<gene>
    <name evidence="5" type="primary">LOC106050685</name>
</gene>
<dbReference type="Proteomes" id="UP001165740">
    <property type="component" value="Chromosome 9"/>
</dbReference>
<dbReference type="OrthoDB" id="65740at2759"/>
<dbReference type="GO" id="GO:0006508">
    <property type="term" value="P:proteolysis"/>
    <property type="evidence" value="ECO:0007669"/>
    <property type="project" value="InterPro"/>
</dbReference>
<proteinExistence type="inferred from homology"/>
<dbReference type="PROSITE" id="PS00639">
    <property type="entry name" value="THIOL_PROTEASE_HIS"/>
    <property type="match status" value="1"/>
</dbReference>
<feature type="domain" description="Peptidase C1A papain C-terminal" evidence="3">
    <location>
        <begin position="48"/>
        <end position="256"/>
    </location>
</feature>
<dbReference type="SMART" id="SM00645">
    <property type="entry name" value="Pept_C1"/>
    <property type="match status" value="1"/>
</dbReference>
<evidence type="ECO:0000256" key="1">
    <source>
        <dbReference type="ARBA" id="ARBA00008455"/>
    </source>
</evidence>
<dbReference type="AlphaFoldDB" id="A0A9W3BGD9"/>
<dbReference type="GeneID" id="106050685"/>
<organism evidence="4 5">
    <name type="scientific">Biomphalaria glabrata</name>
    <name type="common">Bloodfluke planorb</name>
    <name type="synonym">Freshwater snail</name>
    <dbReference type="NCBI Taxonomy" id="6526"/>
    <lineage>
        <taxon>Eukaryota</taxon>
        <taxon>Metazoa</taxon>
        <taxon>Spiralia</taxon>
        <taxon>Lophotrochozoa</taxon>
        <taxon>Mollusca</taxon>
        <taxon>Gastropoda</taxon>
        <taxon>Heterobranchia</taxon>
        <taxon>Euthyneura</taxon>
        <taxon>Panpulmonata</taxon>
        <taxon>Hygrophila</taxon>
        <taxon>Lymnaeoidea</taxon>
        <taxon>Planorbidae</taxon>
        <taxon>Biomphalaria</taxon>
    </lineage>
</organism>
<keyword evidence="4" id="KW-1185">Reference proteome</keyword>
<dbReference type="GO" id="GO:0008234">
    <property type="term" value="F:cysteine-type peptidase activity"/>
    <property type="evidence" value="ECO:0007669"/>
    <property type="project" value="InterPro"/>
</dbReference>
<dbReference type="InterPro" id="IPR025660">
    <property type="entry name" value="Pept_his_AS"/>
</dbReference>
<dbReference type="SUPFAM" id="SSF54001">
    <property type="entry name" value="Cysteine proteinases"/>
    <property type="match status" value="1"/>
</dbReference>
<dbReference type="InterPro" id="IPR013128">
    <property type="entry name" value="Peptidase_C1A"/>
</dbReference>
<reference evidence="5" key="1">
    <citation type="submission" date="2025-08" db="UniProtKB">
        <authorList>
            <consortium name="RefSeq"/>
        </authorList>
    </citation>
    <scope>IDENTIFICATION</scope>
</reference>
<sequence>MTKALSIRIRKLDINLKRTTMRTLIRFLLTVFLFDSFNCAILQHAQTRPDRFDWRDYGVITPVSDQGMIGDPVDFVIAEGIESLYAIQTKTKAIPLSKQEVADCCDDPSTHQPLYKGFDCIVALGGLCGDYSYKNGTGTCNNGSCTPVGKITGTGYIPAGREDFMLKVIHLTPIAVLIDAGQSSFEMYTSGIYSDPSCSSTQLDHAVQIVGYGTEADVDYWTVKNSWGPSWGEQGYMRIVRGKNMCGIASMAFYPLNK</sequence>
<dbReference type="InterPro" id="IPR039417">
    <property type="entry name" value="Peptidase_C1A_papain-like"/>
</dbReference>